<sequence>MKKKVNTYREGKPYPRTKIYSDIQGNLIYVEIKGQIHHQIGSLLHLEDAQHKFLQIYFIDNMEEQLDRREEINPAMKRAILRDLQQLLHGHNALVRLFKKCSRTSLITPKIPNG</sequence>
<proteinExistence type="predicted"/>
<evidence type="ECO:0000313" key="1">
    <source>
        <dbReference type="EMBL" id="KAF8792564.1"/>
    </source>
</evidence>
<keyword evidence="2" id="KW-1185">Reference proteome</keyword>
<dbReference type="Proteomes" id="UP000807504">
    <property type="component" value="Unassembled WGS sequence"/>
</dbReference>
<accession>A0A8T0FN01</accession>
<evidence type="ECO:0000313" key="2">
    <source>
        <dbReference type="Proteomes" id="UP000807504"/>
    </source>
</evidence>
<name>A0A8T0FN01_ARGBR</name>
<organism evidence="1 2">
    <name type="scientific">Argiope bruennichi</name>
    <name type="common">Wasp spider</name>
    <name type="synonym">Aranea bruennichi</name>
    <dbReference type="NCBI Taxonomy" id="94029"/>
    <lineage>
        <taxon>Eukaryota</taxon>
        <taxon>Metazoa</taxon>
        <taxon>Ecdysozoa</taxon>
        <taxon>Arthropoda</taxon>
        <taxon>Chelicerata</taxon>
        <taxon>Arachnida</taxon>
        <taxon>Araneae</taxon>
        <taxon>Araneomorphae</taxon>
        <taxon>Entelegynae</taxon>
        <taxon>Araneoidea</taxon>
        <taxon>Araneidae</taxon>
        <taxon>Argiope</taxon>
    </lineage>
</organism>
<dbReference type="EMBL" id="JABXBU010000003">
    <property type="protein sequence ID" value="KAF8792564.1"/>
    <property type="molecule type" value="Genomic_DNA"/>
</dbReference>
<reference evidence="1" key="1">
    <citation type="journal article" date="2020" name="bioRxiv">
        <title>Chromosome-level reference genome of the European wasp spider Argiope bruennichi: a resource for studies on range expansion and evolutionary adaptation.</title>
        <authorList>
            <person name="Sheffer M.M."/>
            <person name="Hoppe A."/>
            <person name="Krehenwinkel H."/>
            <person name="Uhl G."/>
            <person name="Kuss A.W."/>
            <person name="Jensen L."/>
            <person name="Jensen C."/>
            <person name="Gillespie R.G."/>
            <person name="Hoff K.J."/>
            <person name="Prost S."/>
        </authorList>
    </citation>
    <scope>NUCLEOTIDE SEQUENCE</scope>
</reference>
<dbReference type="PANTHER" id="PTHR45786">
    <property type="entry name" value="DNA BINDING PROTEIN-LIKE"/>
    <property type="match status" value="1"/>
</dbReference>
<gene>
    <name evidence="1" type="ORF">HNY73_004144</name>
</gene>
<reference evidence="1" key="2">
    <citation type="submission" date="2020-06" db="EMBL/GenBank/DDBJ databases">
        <authorList>
            <person name="Sheffer M."/>
        </authorList>
    </citation>
    <scope>NUCLEOTIDE SEQUENCE</scope>
</reference>
<dbReference type="PANTHER" id="PTHR45786:SF74">
    <property type="entry name" value="ATP-DEPENDENT DNA HELICASE"/>
    <property type="match status" value="1"/>
</dbReference>
<dbReference type="AlphaFoldDB" id="A0A8T0FN01"/>
<protein>
    <submittedName>
        <fullName evidence="1">Uncharacterized protein</fullName>
    </submittedName>
</protein>
<comment type="caution">
    <text evidence="1">The sequence shown here is derived from an EMBL/GenBank/DDBJ whole genome shotgun (WGS) entry which is preliminary data.</text>
</comment>